<sequence length="1842" mass="201842">MAGRFDFGSRPNLSVTSPLHAPNDVQGSENPIPLSPQWLLPKPGESKHGIGTGENHFSNPPAFRNRMDMMKASENYEDTNDMQKKKEVFRPSLADAEIGRRDRWHDEERENNSSMRKDRWRDGEKELGDSRKMDRWVEDSSTRVFRESRRGPSERWSDLSNRDNVHYDQRRESKWNTRWGPDDKETEGFREKRVDSGRDGDLHPDKNLSHVSNYGKNDRDGDHYRPWRSSASQGRGKGEPPHHQTQTPVKQVPAFSHRGRADNIPPTFSLGRGIISSGVSSTNNIYSSSNSLGASSEKSGRDPYHYKYSRTKLLDVYRTTNLTLEPSLKDGFVPVPSLTLEEPLEPLALCAPSTEEMTFLKGIDKGEIISSGAPQVSKDGRNSSEFMQTRRAKLGVSPSPGSREDLPHGFDDYNDDKDDSTTKPGHINYSELSTERQMPPYHRPQSKIETIQEHMAHASGKFKSEAFREDDNAIRKADEVPVNRESSVKGGATVHPGSAWDASSLEQPLNTSVPDWRDNHNNIGSGTPDKGWLQPPKNLNDGWGSNTATPSYPKDNPKWQTGEESIIRRQLSGILDKEQLARKTIQSAPEDMQLHYIDPSGAIQGPFSGADIIQWFEGGYFGLDLPVRPVSAPNDLPFSALGDVMPHLRSKAKPPPGFSGPKQNEFGDALGNTSYGSLGKLHTGLNEIDTLRNETTHKHGSTVEAENRFLESLMSGNLGSSPLEKSAFSEGYFGNNPNNLPSLGIDNGNNLFLLAKRMELERQRSLNNPYAFWPGIDATAKVSKPDVGLDDPIQQAKLLSSIMDHSRQTSHSQSADMSAILQGLSDKAPPGINDVAAWSKFASQCASDPLQSKLDLHHDLNLSSQAPFGFQQQRLQPQPSLTNLLAQATDNPTLTPDKFLSSSLSQDPQLISKLQQQHLLQLHSQVPFSAQQMSLLDKLLLLKQQQKQEEQQQLLQQQQLLSQVLSEHQSRQHFGDPSFGQLQGAPIPIGNASIDPSQVQLSREKFQIGSQKPLNVATTFGNMPLQVTQGASYNVNPEDPSLALPHQMFGNVIQQKSWNAALPEQFNDTHPKDMLPGSKVGEGPTLPGMISKSSEDVNLVPHSSDNNTNKVLEKASEDVPSLDATVTSLASDATIEPLPLKTAEVSVAIPPVEVRISEISIPESVPVLKVQEASMPVEKLGRDVVCKDETLETELKNVEVQEPRKSSDKKTKKQKSSKLLSSDQAKDSKNSAIQQSKQSKSGKPELNDLKLKADSVVGKSSDTSSSPRKIRDADAKIAVVDSQPFQSSASAVNSWNDAETVQVKDDSRLTGSDSVPNSQSQSGQRAWKTATSFRAKSLLEIQEEEQKMAHTEPAVSEISISVNSTSLSTPWAGIVSNLDPKASREIHKDFVNSEPSEKHESLLNSRSRKSQLHDLLAEDDMEKSGGVGDVRVSDSVQIASSPQVMTTQAESTDDNFIEAKETKKSRKKSAKAKGVGTKASASAPSADVPVASSPVEKGKISRQTQQEKDATPAIPSGPSFGDFVLWKGEAANVAPAPAWSSDSGKVHKPTSLRDIQKEQGRKLSSAQHSHQIPTPQKAQPTQVGRSSSTSTPSWALSASSPSKAASPLQNIPSQSKYGGDDDLFWGPIESKQENQQVDVRQGSHSSWGNRNTPSKAAAASTGLLSRQKSSGGKADYPSSSPAQSTQKGKQDPITKHSEAMGFRDWCESECVRLIGTKDTSFLEFCLKQSRSEAELLLIENLGSFDPDHEFIDQFLNYKELLPADVLDIAFQRRNDRKVSEIATRDMNSGSAGGDLDPDVPVGSAKGGGKKKGKKGKKVSPSVLGFNVVSNRIMMGEIQTVED</sequence>
<feature type="region of interest" description="Disordered" evidence="1">
    <location>
        <begin position="1197"/>
        <end position="1270"/>
    </location>
</feature>
<dbReference type="Proteomes" id="UP000504603">
    <property type="component" value="Unplaced"/>
</dbReference>
<feature type="region of interest" description="Disordered" evidence="1">
    <location>
        <begin position="1534"/>
        <end position="1696"/>
    </location>
</feature>
<accession>A0A6J1CT22</accession>
<feature type="region of interest" description="Disordered" evidence="1">
    <location>
        <begin position="1783"/>
        <end position="1819"/>
    </location>
</feature>
<dbReference type="PROSITE" id="PS50829">
    <property type="entry name" value="GYF"/>
    <property type="match status" value="1"/>
</dbReference>
<proteinExistence type="predicted"/>
<feature type="region of interest" description="Disordered" evidence="1">
    <location>
        <begin position="652"/>
        <end position="671"/>
    </location>
</feature>
<evidence type="ECO:0000313" key="3">
    <source>
        <dbReference type="Proteomes" id="UP000504603"/>
    </source>
</evidence>
<feature type="compositionally biased region" description="Low complexity" evidence="1">
    <location>
        <begin position="1254"/>
        <end position="1266"/>
    </location>
</feature>
<evidence type="ECO:0000256" key="1">
    <source>
        <dbReference type="SAM" id="MobiDB-lite"/>
    </source>
</evidence>
<dbReference type="InterPro" id="IPR003169">
    <property type="entry name" value="GYF"/>
</dbReference>
<feature type="compositionally biased region" description="Basic and acidic residues" evidence="1">
    <location>
        <begin position="1242"/>
        <end position="1253"/>
    </location>
</feature>
<evidence type="ECO:0000313" key="4">
    <source>
        <dbReference type="RefSeq" id="XP_022144321.1"/>
    </source>
</evidence>
<dbReference type="OrthoDB" id="6415790at2759"/>
<protein>
    <submittedName>
        <fullName evidence="4">Uncharacterized protein LOC111014032</fullName>
    </submittedName>
</protein>
<dbReference type="KEGG" id="mcha:111014032"/>
<evidence type="ECO:0000259" key="2">
    <source>
        <dbReference type="PROSITE" id="PS50829"/>
    </source>
</evidence>
<gene>
    <name evidence="4" type="primary">LOC111014032</name>
</gene>
<dbReference type="InterPro" id="IPR035445">
    <property type="entry name" value="GYF-like_dom_sf"/>
</dbReference>
<feature type="compositionally biased region" description="Basic and acidic residues" evidence="1">
    <location>
        <begin position="97"/>
        <end position="208"/>
    </location>
</feature>
<feature type="compositionally biased region" description="Basic and acidic residues" evidence="1">
    <location>
        <begin position="216"/>
        <end position="225"/>
    </location>
</feature>
<feature type="compositionally biased region" description="Basic residues" evidence="1">
    <location>
        <begin position="1807"/>
        <end position="1817"/>
    </location>
</feature>
<organism evidence="3 4">
    <name type="scientific">Momordica charantia</name>
    <name type="common">Bitter gourd</name>
    <name type="synonym">Balsam pear</name>
    <dbReference type="NCBI Taxonomy" id="3673"/>
    <lineage>
        <taxon>Eukaryota</taxon>
        <taxon>Viridiplantae</taxon>
        <taxon>Streptophyta</taxon>
        <taxon>Embryophyta</taxon>
        <taxon>Tracheophyta</taxon>
        <taxon>Spermatophyta</taxon>
        <taxon>Magnoliopsida</taxon>
        <taxon>eudicotyledons</taxon>
        <taxon>Gunneridae</taxon>
        <taxon>Pentapetalae</taxon>
        <taxon>rosids</taxon>
        <taxon>fabids</taxon>
        <taxon>Cucurbitales</taxon>
        <taxon>Cucurbitaceae</taxon>
        <taxon>Momordiceae</taxon>
        <taxon>Momordica</taxon>
    </lineage>
</organism>
<feature type="compositionally biased region" description="Polar residues" evidence="1">
    <location>
        <begin position="1562"/>
        <end position="1585"/>
    </location>
</feature>
<feature type="region of interest" description="Disordered" evidence="1">
    <location>
        <begin position="480"/>
        <end position="559"/>
    </location>
</feature>
<feature type="compositionally biased region" description="Basic and acidic residues" evidence="1">
    <location>
        <begin position="1197"/>
        <end position="1209"/>
    </location>
</feature>
<feature type="compositionally biased region" description="Polar residues" evidence="1">
    <location>
        <begin position="504"/>
        <end position="513"/>
    </location>
</feature>
<feature type="region of interest" description="Disordered" evidence="1">
    <location>
        <begin position="1388"/>
        <end position="1522"/>
    </location>
</feature>
<feature type="compositionally biased region" description="Basic and acidic residues" evidence="1">
    <location>
        <begin position="402"/>
        <end position="411"/>
    </location>
</feature>
<reference evidence="4" key="1">
    <citation type="submission" date="2025-08" db="UniProtKB">
        <authorList>
            <consortium name="RefSeq"/>
        </authorList>
    </citation>
    <scope>IDENTIFICATION</scope>
    <source>
        <strain evidence="4">OHB3-1</strain>
    </source>
</reference>
<keyword evidence="3" id="KW-1185">Reference proteome</keyword>
<feature type="compositionally biased region" description="Low complexity" evidence="1">
    <location>
        <begin position="1586"/>
        <end position="1608"/>
    </location>
</feature>
<dbReference type="RefSeq" id="XP_022144321.1">
    <property type="nucleotide sequence ID" value="XM_022288629.1"/>
</dbReference>
<dbReference type="SMART" id="SM00444">
    <property type="entry name" value="GYF"/>
    <property type="match status" value="1"/>
</dbReference>
<feature type="region of interest" description="Disordered" evidence="1">
    <location>
        <begin position="1"/>
        <end position="267"/>
    </location>
</feature>
<feature type="compositionally biased region" description="Polar residues" evidence="1">
    <location>
        <begin position="1633"/>
        <end position="1654"/>
    </location>
</feature>
<feature type="compositionally biased region" description="Polar residues" evidence="1">
    <location>
        <begin position="1437"/>
        <end position="1450"/>
    </location>
</feature>
<feature type="compositionally biased region" description="Polar residues" evidence="1">
    <location>
        <begin position="1286"/>
        <end position="1299"/>
    </location>
</feature>
<feature type="compositionally biased region" description="Basic and acidic residues" evidence="1">
    <location>
        <begin position="1388"/>
        <end position="1401"/>
    </location>
</feature>
<dbReference type="PANTHER" id="PTHR47471">
    <property type="entry name" value="GYF DOMAIN-CONTAINING PROTEIN"/>
    <property type="match status" value="1"/>
</dbReference>
<feature type="compositionally biased region" description="Low complexity" evidence="1">
    <location>
        <begin position="1479"/>
        <end position="1495"/>
    </location>
</feature>
<dbReference type="SUPFAM" id="SSF55277">
    <property type="entry name" value="GYF domain"/>
    <property type="match status" value="1"/>
</dbReference>
<dbReference type="PANTHER" id="PTHR47471:SF1">
    <property type="entry name" value="PROTEIN ESSENTIAL FOR POTEXVIRUS ACCUMULATION 1"/>
    <property type="match status" value="1"/>
</dbReference>
<feature type="domain" description="GYF" evidence="2">
    <location>
        <begin position="591"/>
        <end position="642"/>
    </location>
</feature>
<feature type="region of interest" description="Disordered" evidence="1">
    <location>
        <begin position="1286"/>
        <end position="1329"/>
    </location>
</feature>
<dbReference type="GeneID" id="111014032"/>
<dbReference type="Gene3D" id="3.30.1490.40">
    <property type="match status" value="1"/>
</dbReference>
<dbReference type="CDD" id="cd00072">
    <property type="entry name" value="GYF"/>
    <property type="match status" value="1"/>
</dbReference>
<feature type="compositionally biased region" description="Polar residues" evidence="1">
    <location>
        <begin position="1677"/>
        <end position="1687"/>
    </location>
</feature>
<feature type="compositionally biased region" description="Polar residues" evidence="1">
    <location>
        <begin position="1230"/>
        <end position="1241"/>
    </location>
</feature>
<feature type="compositionally biased region" description="Polar residues" evidence="1">
    <location>
        <begin position="1309"/>
        <end position="1329"/>
    </location>
</feature>
<name>A0A6J1CT22_MOMCH</name>
<dbReference type="Pfam" id="PF02213">
    <property type="entry name" value="GYF"/>
    <property type="match status" value="1"/>
</dbReference>
<feature type="region of interest" description="Disordered" evidence="1">
    <location>
        <begin position="391"/>
        <end position="441"/>
    </location>
</feature>